<dbReference type="InterPro" id="IPR013783">
    <property type="entry name" value="Ig-like_fold"/>
</dbReference>
<dbReference type="Gene3D" id="2.60.40.10">
    <property type="entry name" value="Immunoglobulins"/>
    <property type="match status" value="1"/>
</dbReference>
<dbReference type="PROSITE" id="PS50093">
    <property type="entry name" value="PKD"/>
    <property type="match status" value="1"/>
</dbReference>
<dbReference type="Proteomes" id="UP000600774">
    <property type="component" value="Unassembled WGS sequence"/>
</dbReference>
<dbReference type="SMART" id="SM00722">
    <property type="entry name" value="CASH"/>
    <property type="match status" value="2"/>
</dbReference>
<dbReference type="InterPro" id="IPR000601">
    <property type="entry name" value="PKD_dom"/>
</dbReference>
<evidence type="ECO:0000256" key="4">
    <source>
        <dbReference type="SAM" id="MobiDB-lite"/>
    </source>
</evidence>
<dbReference type="InterPro" id="IPR012334">
    <property type="entry name" value="Pectin_lyas_fold"/>
</dbReference>
<dbReference type="GO" id="GO:0006508">
    <property type="term" value="P:proteolysis"/>
    <property type="evidence" value="ECO:0007669"/>
    <property type="project" value="InterPro"/>
</dbReference>
<dbReference type="SMART" id="SM00710">
    <property type="entry name" value="PbH1"/>
    <property type="match status" value="20"/>
</dbReference>
<dbReference type="Pfam" id="PF05048">
    <property type="entry name" value="NosD"/>
    <property type="match status" value="2"/>
</dbReference>
<dbReference type="GeneID" id="1474396"/>
<dbReference type="FunFam" id="2.160.20.10:FF:000105">
    <property type="entry name" value="Cell surface protein"/>
    <property type="match status" value="2"/>
</dbReference>
<dbReference type="SUPFAM" id="SSF54001">
    <property type="entry name" value="Cysteine proteinases"/>
    <property type="match status" value="1"/>
</dbReference>
<dbReference type="InterPro" id="IPR040528">
    <property type="entry name" value="Lectin-like"/>
</dbReference>
<dbReference type="Pfam" id="PF13229">
    <property type="entry name" value="Beta_helix"/>
    <property type="match status" value="1"/>
</dbReference>
<evidence type="ECO:0000259" key="5">
    <source>
        <dbReference type="PROSITE" id="PS50093"/>
    </source>
</evidence>
<dbReference type="Pfam" id="PF00112">
    <property type="entry name" value="Peptidase_C1"/>
    <property type="match status" value="1"/>
</dbReference>
<dbReference type="CDD" id="cd02619">
    <property type="entry name" value="Peptidase_C1"/>
    <property type="match status" value="1"/>
</dbReference>
<dbReference type="Gene3D" id="3.90.70.10">
    <property type="entry name" value="Cysteine proteinases"/>
    <property type="match status" value="1"/>
</dbReference>
<comment type="pathway">
    <text evidence="1">Protein modification; protein ubiquitination.</text>
</comment>
<dbReference type="InterPro" id="IPR006626">
    <property type="entry name" value="PbH1"/>
</dbReference>
<dbReference type="PROSITE" id="PS00139">
    <property type="entry name" value="THIOL_PROTEASE_CYS"/>
    <property type="match status" value="1"/>
</dbReference>
<dbReference type="SUPFAM" id="SSF49299">
    <property type="entry name" value="PKD domain"/>
    <property type="match status" value="1"/>
</dbReference>
<dbReference type="EMBL" id="DUJU01000009">
    <property type="protein sequence ID" value="HIH92596.1"/>
    <property type="molecule type" value="Genomic_DNA"/>
</dbReference>
<dbReference type="FunFam" id="2.160.20.10:FF:000181">
    <property type="entry name" value="Cell surface protein"/>
    <property type="match status" value="1"/>
</dbReference>
<dbReference type="PANTHER" id="PTHR22990:SF15">
    <property type="entry name" value="F-BOX ONLY PROTEIN 10"/>
    <property type="match status" value="1"/>
</dbReference>
<dbReference type="InterPro" id="IPR007742">
    <property type="entry name" value="NosD_dom"/>
</dbReference>
<reference evidence="6" key="1">
    <citation type="journal article" date="2020" name="bioRxiv">
        <title>A rank-normalized archaeal taxonomy based on genome phylogeny resolves widespread incomplete and uneven classifications.</title>
        <authorList>
            <person name="Rinke C."/>
            <person name="Chuvochina M."/>
            <person name="Mussig A.J."/>
            <person name="Chaumeil P.-A."/>
            <person name="Waite D.W."/>
            <person name="Whitman W.B."/>
            <person name="Parks D.H."/>
            <person name="Hugenholtz P."/>
        </authorList>
    </citation>
    <scope>NUCLEOTIDE SEQUENCE</scope>
    <source>
        <strain evidence="6">UBA8876</strain>
    </source>
</reference>
<dbReference type="SMART" id="SM00645">
    <property type="entry name" value="Pept_C1"/>
    <property type="match status" value="1"/>
</dbReference>
<dbReference type="Gene3D" id="2.160.20.10">
    <property type="entry name" value="Single-stranded right-handed beta-helix, Pectin lyase-like"/>
    <property type="match status" value="4"/>
</dbReference>
<feature type="domain" description="PKD" evidence="5">
    <location>
        <begin position="526"/>
        <end position="596"/>
    </location>
</feature>
<dbReference type="FunFam" id="2.160.20.10:FF:000183">
    <property type="entry name" value="Cell surface glycoprotein (S-layer protein)"/>
    <property type="match status" value="1"/>
</dbReference>
<accession>A0A832SD62</accession>
<name>A0A832SD62_9EURY</name>
<dbReference type="SUPFAM" id="SSF51126">
    <property type="entry name" value="Pectin lyase-like"/>
    <property type="match status" value="4"/>
</dbReference>
<dbReference type="InterPro" id="IPR038765">
    <property type="entry name" value="Papain-like_cys_pep_sf"/>
</dbReference>
<comment type="caution">
    <text evidence="6">The sequence shown here is derived from an EMBL/GenBank/DDBJ whole genome shotgun (WGS) entry which is preliminary data.</text>
</comment>
<keyword evidence="3" id="KW-0833">Ubl conjugation pathway</keyword>
<feature type="compositionally biased region" description="Acidic residues" evidence="4">
    <location>
        <begin position="1330"/>
        <end position="1345"/>
    </location>
</feature>
<dbReference type="NCBIfam" id="TIGR03804">
    <property type="entry name" value="para_beta_helix"/>
    <property type="match status" value="8"/>
</dbReference>
<sequence>MRNMNITIRLLLSLILILGLAAAGSAEAEESETVEQLTLTANPVAEGSSGADYSLAPVNPEFLEYREQMDEMENIDDLIFSVRSSLTSETESETEPEQKTVVHTTGLNPAPVDLSHLKALEDAEDSGSFEPFYDLRELGKVSPVKDQKDSGSCWAHGAYSSLESYLLPSETWDFSENNMKNLLTPYYPESFDYYEGGVTLMSVAYLTRWSGPVVETDDLYDSHSILSPDGLPTVKHVQEVLFIPDRQGALDNENIKRALQEYGAVASTIYIDLAYFNSFNNSYYYPDEEFSNHLVAIVGWDDSFDKNKFNPAAPGDGAFIVKNSWGSDWGDEGYFYVSYYDSKIGTDNAIYTAESLDDYDSIYQYDPLGWVSSFGYAQKSFAWTANIFAAGENETLSAVSFYTTDSGAEYEVYIYTDPISGPINPKGPEASEKGTFTCAGYHTVRLDQGVPLTKGQNFSVLLRFSAPEYGYPVALEYPIDGYSSQASSGAGESYVSPDGISWVDLSSILENSNACIKAFTDRDVAPEAAFVLNVTSGASPLAVSFIDASRNSPSAWSWDFGDGSNSTEQNPVHSYSEEGLYTVTLSVENEFGANGTSRIDCVSVGKQAVILYVDDDNVCGTSSNTYSSIQEAVDRATAGSTIIVRDGWYSETVNVDKPLTIRSECGPEATVVQSDKQEDSVFYVTADSVNISGFFIIGAGDYSGSILSNCGILLYNVRGNNICNNILTDNLLGICMYGSSDNTVQANNAISNTHTGIYLYDSPNNTLFRNKAISNGYGICLRASGDNRLRRNEMVNNKYNLKITDFSSINDIDKSNTVNRKSVYHIVGKSDLEINASFGAGTVFCIDCQNVTVRDLALENNYWGLVLCNTSNFLLENNTLEDNDIGMYLLDSGYGKIANNSAVSNGDYGILFENACENSVENNTADSNKLYGLYLSSSWGNTLRNNTMSDNYFNFGAGGVLEPNRIETNNLVDGKPIYFFVNRDGIELNSSSNAGTVYFVSCQNVSVRDLSLEYNLCGIYLENTREARLENNRVSDNLYGIYLENAEGGLLANNIASNNDAGIFVLSSENTTFEDNILSDGGYGICLALSENSSLLNNSASDNFYGVYAYRSGNNTFTGNLANDNFEGIYLEASDNNRLINNYASENIYGLDLTFSSNNTLDTNTADLNYYGLSMWVSENSSVNESNAGSNLIGILLWMSEYNNLSNNTVLDNIYGFYLMDDSTGSGDKIRPNANTLVSNVVANNDGGILIDESYGNLIYRNYFNNTENVEDEYLNTWNSSEIGNYWSDYEGQDSNGDGIGDTPYVISNYTGSQDYLPVTWLFDCPAQPEDNDSEGQDLEDDTDTSAEPAENFWAVEASQEDVSDSKIESILGNSETGITEIVFEPWKYSTRIPSGYERFEEEASAIDSEQEDEPEDELDYAVSPGFEISQSMNLLAGSEEFENSGNINKAVIEFRVSKSWIEENNADISTVVLKRFTDESWTSFETAIAGEDGEYYFFEAEIWDSPDIQLRERK</sequence>
<dbReference type="FunFam" id="3.90.70.10:FF:000428">
    <property type="entry name" value="Cell surface protein"/>
    <property type="match status" value="1"/>
</dbReference>
<dbReference type="InterPro" id="IPR035986">
    <property type="entry name" value="PKD_dom_sf"/>
</dbReference>
<dbReference type="RefSeq" id="WP_011022478.1">
    <property type="nucleotide sequence ID" value="NZ_DUJU01000009.1"/>
</dbReference>
<dbReference type="CDD" id="cd00146">
    <property type="entry name" value="PKD"/>
    <property type="match status" value="1"/>
</dbReference>
<dbReference type="InterPro" id="IPR006633">
    <property type="entry name" value="Carb-bd_sugar_hydrolysis-dom"/>
</dbReference>
<evidence type="ECO:0000313" key="7">
    <source>
        <dbReference type="Proteomes" id="UP000600774"/>
    </source>
</evidence>
<dbReference type="InterPro" id="IPR000169">
    <property type="entry name" value="Pept_cys_AS"/>
</dbReference>
<dbReference type="FunFam" id="2.60.40.10:FF:000270">
    <property type="entry name" value="Cell surface protein"/>
    <property type="match status" value="1"/>
</dbReference>
<dbReference type="InterPro" id="IPR022409">
    <property type="entry name" value="PKD/Chitinase_dom"/>
</dbReference>
<dbReference type="SMART" id="SM00089">
    <property type="entry name" value="PKD"/>
    <property type="match status" value="1"/>
</dbReference>
<evidence type="ECO:0000256" key="3">
    <source>
        <dbReference type="ARBA" id="ARBA00022786"/>
    </source>
</evidence>
<gene>
    <name evidence="6" type="ORF">HA338_00650</name>
</gene>
<dbReference type="Pfam" id="PF18560">
    <property type="entry name" value="Lectin_like"/>
    <property type="match status" value="1"/>
</dbReference>
<dbReference type="InterPro" id="IPR022441">
    <property type="entry name" value="Para_beta_helix_rpt-2"/>
</dbReference>
<dbReference type="InterPro" id="IPR051550">
    <property type="entry name" value="SCF-Subunits/Alg-Epimerases"/>
</dbReference>
<feature type="region of interest" description="Disordered" evidence="4">
    <location>
        <begin position="1324"/>
        <end position="1347"/>
    </location>
</feature>
<dbReference type="InterPro" id="IPR000668">
    <property type="entry name" value="Peptidase_C1A_C"/>
</dbReference>
<dbReference type="PANTHER" id="PTHR22990">
    <property type="entry name" value="F-BOX ONLY PROTEIN"/>
    <property type="match status" value="1"/>
</dbReference>
<protein>
    <submittedName>
        <fullName evidence="6">PGF-pre-PGF domain-containing protein</fullName>
    </submittedName>
</protein>
<evidence type="ECO:0000313" key="6">
    <source>
        <dbReference type="EMBL" id="HIH92596.1"/>
    </source>
</evidence>
<dbReference type="InterPro" id="IPR011050">
    <property type="entry name" value="Pectin_lyase_fold/virulence"/>
</dbReference>
<dbReference type="OMA" id="NTWNSSE"/>
<dbReference type="InterPro" id="IPR026453">
    <property type="entry name" value="PGF_pre_PGF"/>
</dbReference>
<proteinExistence type="predicted"/>
<dbReference type="InterPro" id="IPR039448">
    <property type="entry name" value="Beta_helix"/>
</dbReference>
<evidence type="ECO:0000256" key="2">
    <source>
        <dbReference type="ARBA" id="ARBA00022737"/>
    </source>
</evidence>
<dbReference type="Pfam" id="PF18911">
    <property type="entry name" value="PKD_4"/>
    <property type="match status" value="1"/>
</dbReference>
<dbReference type="NCBIfam" id="TIGR04213">
    <property type="entry name" value="PGF_pre_PGF"/>
    <property type="match status" value="1"/>
</dbReference>
<organism evidence="6 7">
    <name type="scientific">Methanosarcina acetivorans</name>
    <dbReference type="NCBI Taxonomy" id="2214"/>
    <lineage>
        <taxon>Archaea</taxon>
        <taxon>Methanobacteriati</taxon>
        <taxon>Methanobacteriota</taxon>
        <taxon>Stenosarchaea group</taxon>
        <taxon>Methanomicrobia</taxon>
        <taxon>Methanosarcinales</taxon>
        <taxon>Methanosarcinaceae</taxon>
        <taxon>Methanosarcina</taxon>
    </lineage>
</organism>
<keyword evidence="2" id="KW-0677">Repeat</keyword>
<dbReference type="GO" id="GO:0008234">
    <property type="term" value="F:cysteine-type peptidase activity"/>
    <property type="evidence" value="ECO:0007669"/>
    <property type="project" value="InterPro"/>
</dbReference>
<evidence type="ECO:0000256" key="1">
    <source>
        <dbReference type="ARBA" id="ARBA00004906"/>
    </source>
</evidence>